<protein>
    <submittedName>
        <fullName evidence="1">Uncharacterized protein</fullName>
    </submittedName>
</protein>
<gene>
    <name evidence="1" type="ORF">LshimejAT787_0902930</name>
</gene>
<accession>A0A9P3UPW4</accession>
<organism evidence="1 2">
    <name type="scientific">Lyophyllum shimeji</name>
    <name type="common">Hon-shimeji</name>
    <name type="synonym">Tricholoma shimeji</name>
    <dbReference type="NCBI Taxonomy" id="47721"/>
    <lineage>
        <taxon>Eukaryota</taxon>
        <taxon>Fungi</taxon>
        <taxon>Dikarya</taxon>
        <taxon>Basidiomycota</taxon>
        <taxon>Agaricomycotina</taxon>
        <taxon>Agaricomycetes</taxon>
        <taxon>Agaricomycetidae</taxon>
        <taxon>Agaricales</taxon>
        <taxon>Tricholomatineae</taxon>
        <taxon>Lyophyllaceae</taxon>
        <taxon>Lyophyllum</taxon>
    </lineage>
</organism>
<evidence type="ECO:0000313" key="2">
    <source>
        <dbReference type="Proteomes" id="UP001063166"/>
    </source>
</evidence>
<dbReference type="Proteomes" id="UP001063166">
    <property type="component" value="Unassembled WGS sequence"/>
</dbReference>
<dbReference type="EMBL" id="BRPK01000009">
    <property type="protein sequence ID" value="GLB41078.1"/>
    <property type="molecule type" value="Genomic_DNA"/>
</dbReference>
<evidence type="ECO:0000313" key="1">
    <source>
        <dbReference type="EMBL" id="GLB41078.1"/>
    </source>
</evidence>
<name>A0A9P3UPW4_LYOSH</name>
<dbReference type="AlphaFoldDB" id="A0A9P3UPW4"/>
<reference evidence="1" key="1">
    <citation type="submission" date="2022-07" db="EMBL/GenBank/DDBJ databases">
        <title>The genome of Lyophyllum shimeji provides insight into the initial evolution of ectomycorrhizal fungal genome.</title>
        <authorList>
            <person name="Kobayashi Y."/>
            <person name="Shibata T."/>
            <person name="Hirakawa H."/>
            <person name="Shigenobu S."/>
            <person name="Nishiyama T."/>
            <person name="Yamada A."/>
            <person name="Hasebe M."/>
            <person name="Kawaguchi M."/>
        </authorList>
    </citation>
    <scope>NUCLEOTIDE SEQUENCE</scope>
    <source>
        <strain evidence="1">AT787</strain>
    </source>
</reference>
<keyword evidence="2" id="KW-1185">Reference proteome</keyword>
<comment type="caution">
    <text evidence="1">The sequence shown here is derived from an EMBL/GenBank/DDBJ whole genome shotgun (WGS) entry which is preliminary data.</text>
</comment>
<proteinExistence type="predicted"/>
<sequence>MQLPLDGQLAECMPNGHHKYACGQGAVKRYSLRALNGVRVQNISSAPTIIKFHHVAVREHERTRTAEAEFSVLEILTKSHWTECDQS</sequence>